<reference evidence="1" key="1">
    <citation type="submission" date="2018-11" db="EMBL/GenBank/DDBJ databases">
        <authorList>
            <consortium name="Pathogen Informatics"/>
        </authorList>
    </citation>
    <scope>NUCLEOTIDE SEQUENCE</scope>
</reference>
<name>A0A448XH29_9PLAT</name>
<gene>
    <name evidence="1" type="ORF">PXEA_LOCUS29720</name>
</gene>
<sequence length="229" mass="25611">MSDGRMLIEDLVICQDARTMATKASATMKSHLPVDGAFYACGDFAFDNGSNATFGSIKEDNKESWHMRRFHDLFKSTSRWQLRQSNFGNSAPIRQRPNSLDPHTYPSTIRPTMVTSEAEAENQNGSNRLQITDDKTLTECMMKPVSTHSNCARSRGRHRFTMRRQKRSEYEEPLDPFVTNGDSISQQDGLQGTSCYGIGPEPCLPESTKVSNLTKSAVSKLPEACFPNS</sequence>
<dbReference type="EMBL" id="CAAALY010251835">
    <property type="protein sequence ID" value="VEL36280.1"/>
    <property type="molecule type" value="Genomic_DNA"/>
</dbReference>
<organism evidence="1 2">
    <name type="scientific">Protopolystoma xenopodis</name>
    <dbReference type="NCBI Taxonomy" id="117903"/>
    <lineage>
        <taxon>Eukaryota</taxon>
        <taxon>Metazoa</taxon>
        <taxon>Spiralia</taxon>
        <taxon>Lophotrochozoa</taxon>
        <taxon>Platyhelminthes</taxon>
        <taxon>Monogenea</taxon>
        <taxon>Polyopisthocotylea</taxon>
        <taxon>Polystomatidea</taxon>
        <taxon>Polystomatidae</taxon>
        <taxon>Protopolystoma</taxon>
    </lineage>
</organism>
<protein>
    <submittedName>
        <fullName evidence="1">Uncharacterized protein</fullName>
    </submittedName>
</protein>
<dbReference type="AlphaFoldDB" id="A0A448XH29"/>
<dbReference type="Proteomes" id="UP000784294">
    <property type="component" value="Unassembled WGS sequence"/>
</dbReference>
<comment type="caution">
    <text evidence="1">The sequence shown here is derived from an EMBL/GenBank/DDBJ whole genome shotgun (WGS) entry which is preliminary data.</text>
</comment>
<keyword evidence="2" id="KW-1185">Reference proteome</keyword>
<evidence type="ECO:0000313" key="2">
    <source>
        <dbReference type="Proteomes" id="UP000784294"/>
    </source>
</evidence>
<evidence type="ECO:0000313" key="1">
    <source>
        <dbReference type="EMBL" id="VEL36280.1"/>
    </source>
</evidence>
<proteinExistence type="predicted"/>
<accession>A0A448XH29</accession>